<feature type="non-terminal residue" evidence="6">
    <location>
        <position position="1"/>
    </location>
</feature>
<dbReference type="InterPro" id="IPR045243">
    <property type="entry name" value="Rna14-like"/>
</dbReference>
<dbReference type="Gene3D" id="1.25.40.1040">
    <property type="match status" value="1"/>
</dbReference>
<organism evidence="6 7">
    <name type="scientific">Fragariocoptes setiger</name>
    <dbReference type="NCBI Taxonomy" id="1670756"/>
    <lineage>
        <taxon>Eukaryota</taxon>
        <taxon>Metazoa</taxon>
        <taxon>Ecdysozoa</taxon>
        <taxon>Arthropoda</taxon>
        <taxon>Chelicerata</taxon>
        <taxon>Arachnida</taxon>
        <taxon>Acari</taxon>
        <taxon>Acariformes</taxon>
        <taxon>Trombidiformes</taxon>
        <taxon>Prostigmata</taxon>
        <taxon>Eupodina</taxon>
        <taxon>Eriophyoidea</taxon>
        <taxon>Phytoptidae</taxon>
        <taxon>Fragariocoptes</taxon>
    </lineage>
</organism>
<gene>
    <name evidence="6" type="primary">CSTF3</name>
    <name evidence="6" type="ORF">GZH46_01219</name>
</gene>
<dbReference type="PANTHER" id="PTHR19980">
    <property type="entry name" value="RNA CLEAVAGE STIMULATION FACTOR"/>
    <property type="match status" value="1"/>
</dbReference>
<dbReference type="InterPro" id="IPR011990">
    <property type="entry name" value="TPR-like_helical_dom_sf"/>
</dbReference>
<feature type="domain" description="Suppressor of forked" evidence="5">
    <location>
        <begin position="16"/>
        <end position="541"/>
    </location>
</feature>
<feature type="compositionally biased region" description="Low complexity" evidence="4">
    <location>
        <begin position="609"/>
        <end position="626"/>
    </location>
</feature>
<evidence type="ECO:0000256" key="4">
    <source>
        <dbReference type="SAM" id="MobiDB-lite"/>
    </source>
</evidence>
<name>A0ABQ7SA14_9ACAR</name>
<evidence type="ECO:0000256" key="2">
    <source>
        <dbReference type="ARBA" id="ARBA00022737"/>
    </source>
</evidence>
<comment type="subcellular location">
    <subcellularLocation>
        <location evidence="1">Nucleus</location>
    </subcellularLocation>
</comment>
<sequence>MYSPLDVFNSSERGSKTVAKIQSRKYEPEAWSILIKEAAQKNIQDVRPFYEELVKIFPTCGRYWRAYIDHEMKLKRYDKVGKLFKNCLIKVLNIDLWRCYLNYVKEANAEQPNFKDTMSQAYEFALEKIGLDISSYTLWNDYVQFLKEAEVDGSYMENQKITAVRRAYQRGVATPMIHIESLWKDYIAYEQSINPIIADRMIQDRSRDYMNARRVAKECEINIRGLNRSMPSVPPCSSAEELRQVEIWRKYIQWEKSNPLRTEDHASIIRRVVYAYEQCLLCLAHHPDIWYEYATYLEEQHKLMSDKGDVNKCKQLLEDIVGVYERAINGVLRDNLLLHFAYADFEEARNQHNKALDVYNKLIDQGHQGGPIDITLVYIQLMKFTRRTEGIKAARLVFKRAREDTYCKHQIYTAAALMEYLCTKDQVVACRIFELGLKKFNSIPDYILSYVNFISHLNEENNTRVLFERVLTTGSLQPTDSVEIWNSFLEFESNIGDLSSIVKIERRRAQALEKILPNCTETSWIVDRYKFQDLLPCSLAELKSIGYDARQAVTIPSSIQLLLSSLGGLGSSHFNTTAQVQGPNSVIQGNNLMKQGRSNAVSGSRTFANSRSHNGSNNGSHNLNGGFDNVGSPDNYMIGDNMMDDSICLPDLSQMLPFKPTISPIPGSHTVPGGVFPPPPAVGSIMARLPQPNFFWGPFVDIDELINIFRNTDFDQLYQAFVEARREAKRVKRDKSSRPGTE</sequence>
<evidence type="ECO:0000313" key="7">
    <source>
        <dbReference type="Proteomes" id="UP000825002"/>
    </source>
</evidence>
<comment type="caution">
    <text evidence="6">The sequence shown here is derived from an EMBL/GenBank/DDBJ whole genome shotgun (WGS) entry which is preliminary data.</text>
</comment>
<dbReference type="EMBL" id="JAIFTH010000195">
    <property type="protein sequence ID" value="KAG9510241.1"/>
    <property type="molecule type" value="Genomic_DNA"/>
</dbReference>
<accession>A0ABQ7SA14</accession>
<evidence type="ECO:0000256" key="3">
    <source>
        <dbReference type="ARBA" id="ARBA00023242"/>
    </source>
</evidence>
<protein>
    <submittedName>
        <fullName evidence="6">Cleavage stimulation factor subunit 3</fullName>
    </submittedName>
</protein>
<reference evidence="6 7" key="1">
    <citation type="submission" date="2020-10" db="EMBL/GenBank/DDBJ databases">
        <authorList>
            <person name="Klimov P.B."/>
            <person name="Dyachkov S.M."/>
            <person name="Chetverikov P.E."/>
        </authorList>
    </citation>
    <scope>NUCLEOTIDE SEQUENCE [LARGE SCALE GENOMIC DNA]</scope>
    <source>
        <strain evidence="6">BMOC 18-1129-001#AD2665</strain>
        <tissue evidence="6">Entire mites</tissue>
    </source>
</reference>
<proteinExistence type="predicted"/>
<dbReference type="SUPFAM" id="SSF48452">
    <property type="entry name" value="TPR-like"/>
    <property type="match status" value="1"/>
</dbReference>
<evidence type="ECO:0000256" key="1">
    <source>
        <dbReference type="ARBA" id="ARBA00004123"/>
    </source>
</evidence>
<dbReference type="Proteomes" id="UP000825002">
    <property type="component" value="Unassembled WGS sequence"/>
</dbReference>
<dbReference type="PANTHER" id="PTHR19980:SF0">
    <property type="entry name" value="CLEAVAGE STIMULATION FACTOR SUBUNIT 3"/>
    <property type="match status" value="1"/>
</dbReference>
<dbReference type="Pfam" id="PF05843">
    <property type="entry name" value="Suf"/>
    <property type="match status" value="1"/>
</dbReference>
<keyword evidence="7" id="KW-1185">Reference proteome</keyword>
<dbReference type="InterPro" id="IPR003107">
    <property type="entry name" value="HAT"/>
</dbReference>
<keyword evidence="2" id="KW-0677">Repeat</keyword>
<evidence type="ECO:0000313" key="6">
    <source>
        <dbReference type="EMBL" id="KAG9510241.1"/>
    </source>
</evidence>
<feature type="region of interest" description="Disordered" evidence="4">
    <location>
        <begin position="602"/>
        <end position="626"/>
    </location>
</feature>
<keyword evidence="3" id="KW-0539">Nucleus</keyword>
<dbReference type="SMART" id="SM00386">
    <property type="entry name" value="HAT"/>
    <property type="match status" value="11"/>
</dbReference>
<evidence type="ECO:0000259" key="5">
    <source>
        <dbReference type="Pfam" id="PF05843"/>
    </source>
</evidence>
<dbReference type="InterPro" id="IPR008847">
    <property type="entry name" value="Suf"/>
</dbReference>